<feature type="region of interest" description="Disordered" evidence="8">
    <location>
        <begin position="205"/>
        <end position="260"/>
    </location>
</feature>
<name>A0A1A7XZV2_9TELE</name>
<dbReference type="Pfam" id="PF06467">
    <property type="entry name" value="zf-FCS"/>
    <property type="match status" value="2"/>
</dbReference>
<feature type="domain" description="TRASH" evidence="9">
    <location>
        <begin position="81"/>
        <end position="116"/>
    </location>
</feature>
<dbReference type="PANTHER" id="PTHR45736:SF5">
    <property type="entry name" value="ZINC FINGER MYM-TYPE PROTEIN 4"/>
    <property type="match status" value="1"/>
</dbReference>
<feature type="domain" description="TRASH" evidence="9">
    <location>
        <begin position="433"/>
        <end position="468"/>
    </location>
</feature>
<feature type="domain" description="TRASH" evidence="9">
    <location>
        <begin position="165"/>
        <end position="203"/>
    </location>
</feature>
<accession>A0A1A7XZV2</accession>
<dbReference type="InterPro" id="IPR010507">
    <property type="entry name" value="Znf_MYM"/>
</dbReference>
<evidence type="ECO:0000256" key="4">
    <source>
        <dbReference type="ARBA" id="ARBA00022737"/>
    </source>
</evidence>
<evidence type="ECO:0000313" key="10">
    <source>
        <dbReference type="EMBL" id="SBP23692.1"/>
    </source>
</evidence>
<dbReference type="Pfam" id="PF12012">
    <property type="entry name" value="DUF3504"/>
    <property type="match status" value="1"/>
</dbReference>
<keyword evidence="4" id="KW-0677">Repeat</keyword>
<feature type="compositionally biased region" description="Basic and acidic residues" evidence="8">
    <location>
        <begin position="208"/>
        <end position="224"/>
    </location>
</feature>
<reference evidence="10" key="1">
    <citation type="submission" date="2016-05" db="EMBL/GenBank/DDBJ databases">
        <authorList>
            <person name="Lavstsen T."/>
            <person name="Jespersen J.S."/>
        </authorList>
    </citation>
    <scope>NUCLEOTIDE SEQUENCE</scope>
    <source>
        <tissue evidence="10">Brain</tissue>
    </source>
</reference>
<dbReference type="Pfam" id="PF24900">
    <property type="entry name" value="TRASH_ZMYM4"/>
    <property type="match status" value="2"/>
</dbReference>
<dbReference type="InterPro" id="IPR051284">
    <property type="entry name" value="ZnF_MYMT-QRICH1"/>
</dbReference>
<keyword evidence="7" id="KW-0832">Ubl conjugation</keyword>
<dbReference type="PANTHER" id="PTHR45736">
    <property type="entry name" value="ZINC FINGER MYM-TYPE PROTEIN"/>
    <property type="match status" value="1"/>
</dbReference>
<dbReference type="EMBL" id="HADX01001460">
    <property type="protein sequence ID" value="SBP23692.1"/>
    <property type="molecule type" value="Transcribed_RNA"/>
</dbReference>
<protein>
    <recommendedName>
        <fullName evidence="9">TRASH domain-containing protein</fullName>
    </recommendedName>
</protein>
<dbReference type="SMART" id="SM00746">
    <property type="entry name" value="TRASH"/>
    <property type="match status" value="14"/>
</dbReference>
<evidence type="ECO:0000256" key="5">
    <source>
        <dbReference type="ARBA" id="ARBA00022771"/>
    </source>
</evidence>
<feature type="domain" description="TRASH" evidence="9">
    <location>
        <begin position="522"/>
        <end position="558"/>
    </location>
</feature>
<feature type="domain" description="TRASH" evidence="9">
    <location>
        <begin position="709"/>
        <end position="744"/>
    </location>
</feature>
<feature type="domain" description="TRASH" evidence="9">
    <location>
        <begin position="474"/>
        <end position="512"/>
    </location>
</feature>
<keyword evidence="3" id="KW-0479">Metal-binding</keyword>
<keyword evidence="1" id="KW-1017">Isopeptide bond</keyword>
<feature type="domain" description="TRASH" evidence="9">
    <location>
        <begin position="665"/>
        <end position="703"/>
    </location>
</feature>
<feature type="domain" description="TRASH" evidence="9">
    <location>
        <begin position="583"/>
        <end position="619"/>
    </location>
</feature>
<evidence type="ECO:0000256" key="6">
    <source>
        <dbReference type="ARBA" id="ARBA00022833"/>
    </source>
</evidence>
<proteinExistence type="predicted"/>
<feature type="domain" description="TRASH" evidence="9">
    <location>
        <begin position="294"/>
        <end position="330"/>
    </location>
</feature>
<evidence type="ECO:0000256" key="8">
    <source>
        <dbReference type="SAM" id="MobiDB-lite"/>
    </source>
</evidence>
<dbReference type="SUPFAM" id="SSF57716">
    <property type="entry name" value="Glucocorticoid receptor-like (DNA-binding domain)"/>
    <property type="match status" value="1"/>
</dbReference>
<keyword evidence="6" id="KW-0862">Zinc</keyword>
<feature type="domain" description="TRASH" evidence="9">
    <location>
        <begin position="36"/>
        <end position="76"/>
    </location>
</feature>
<keyword evidence="5" id="KW-0863">Zinc-finger</keyword>
<evidence type="ECO:0000259" key="9">
    <source>
        <dbReference type="SMART" id="SM00746"/>
    </source>
</evidence>
<feature type="compositionally biased region" description="Basic and acidic residues" evidence="8">
    <location>
        <begin position="232"/>
        <end position="247"/>
    </location>
</feature>
<dbReference type="GO" id="GO:0008270">
    <property type="term" value="F:zinc ion binding"/>
    <property type="evidence" value="ECO:0007669"/>
    <property type="project" value="UniProtKB-KW"/>
</dbReference>
<dbReference type="AlphaFoldDB" id="A0A1A7XZV2"/>
<evidence type="ECO:0000256" key="1">
    <source>
        <dbReference type="ARBA" id="ARBA00022499"/>
    </source>
</evidence>
<evidence type="ECO:0000256" key="3">
    <source>
        <dbReference type="ARBA" id="ARBA00022723"/>
    </source>
</evidence>
<feature type="domain" description="TRASH" evidence="9">
    <location>
        <begin position="336"/>
        <end position="376"/>
    </location>
</feature>
<evidence type="ECO:0000256" key="7">
    <source>
        <dbReference type="ARBA" id="ARBA00022843"/>
    </source>
</evidence>
<sequence>MKGCEVYQLKKAKRLFCSDSCVTELYPHVTFDIRKCFSCLQLITQPQKMILAPVDDSGTMKELCSEKCLSAIKSTRPQWQCKLCNKNCSSKFSVTVGGEVHRLCSNSCFTNFNKENKSSWFICDICSSVCSSKRLLVKMKDDSKSVCGNECLVKLKEKVETSQLCPTCCTSHQLSDMVEKENDDGQLDFFCSYRCMKVHKVQFCPPSDQKKSSSSEEVDVKDVKPLMPSLQRIKEEPAEEEYSHSRCDSVSSQEVKQEPDVPKEDLKISSVFSLMEDQKSAPSCLSQMNLPASCSTCQRVLMDGETVYQRKAHKDLFCSTSCLLKFYQMKSVKKTCHFCLQVITEPGSVLQGLVDDSGTKNDFCSQICLSSFNYKRIAANKLPVVSAASQTQCSVCSRCCISKHEVILQDVVHKICSNPCFHRFCNINSLFLCENCGSRCNKPLRLKLEDGTKSLCGAECLTCFKQKIQTQQPCSMCRSVKLPSEMVESRNGEDVVELFCSKSCVTASKIQAICSSGAPLSCDNCSKTTVPVCHLAMWDASIKNFCSLTCAMVFRENKKDRLSNPKDAETQNDCDKPPEPLTCAQCQQIMQTAPTVIQNKNRLVFVCSSSCSQVFKRINNITGVCKHCKKRKIINEIKSVDNKNCNFCSSGCFTLFLNDLAKKWDKFCSLCCFCLSVSKTEVTAEDQKKFCSEGCRSKNKLLLNHLLKCDACHRRGRLTRSLPLLGNVKHFCDLRCLLHFCRQKDDTVDSGSPPPTPEGAVESLPVITNVMSLSNHCQLSFANLVHYTNTKQSGTKTTYLRFYPPPSTNQNQSDADGAPAKKRRLNVNFLKMKENTENLLRCPVRLYEFYLSKCSESMRRGGDLFYLQPDPRCVPSSPLWFSATPLDAATIEAMIVRTLAVRLQQDD</sequence>
<feature type="domain" description="TRASH" evidence="9">
    <location>
        <begin position="123"/>
        <end position="159"/>
    </location>
</feature>
<dbReference type="InterPro" id="IPR011017">
    <property type="entry name" value="TRASH_dom"/>
</dbReference>
<dbReference type="InterPro" id="IPR021893">
    <property type="entry name" value="ZMYM2-like_C"/>
</dbReference>
<keyword evidence="2" id="KW-0597">Phosphoprotein</keyword>
<organism evidence="10">
    <name type="scientific">Iconisemion striatum</name>
    <dbReference type="NCBI Taxonomy" id="60296"/>
    <lineage>
        <taxon>Eukaryota</taxon>
        <taxon>Metazoa</taxon>
        <taxon>Chordata</taxon>
        <taxon>Craniata</taxon>
        <taxon>Vertebrata</taxon>
        <taxon>Euteleostomi</taxon>
        <taxon>Actinopterygii</taxon>
        <taxon>Neopterygii</taxon>
        <taxon>Teleostei</taxon>
        <taxon>Neoteleostei</taxon>
        <taxon>Acanthomorphata</taxon>
        <taxon>Ovalentaria</taxon>
        <taxon>Atherinomorphae</taxon>
        <taxon>Cyprinodontiformes</taxon>
        <taxon>Nothobranchiidae</taxon>
        <taxon>Iconisemion</taxon>
    </lineage>
</organism>
<feature type="domain" description="TRASH" evidence="9">
    <location>
        <begin position="393"/>
        <end position="428"/>
    </location>
</feature>
<feature type="domain" description="TRASH" evidence="9">
    <location>
        <begin position="625"/>
        <end position="660"/>
    </location>
</feature>
<gene>
    <name evidence="10" type="primary">OLA.26035</name>
</gene>
<evidence type="ECO:0000256" key="2">
    <source>
        <dbReference type="ARBA" id="ARBA00022553"/>
    </source>
</evidence>
<reference evidence="10" key="2">
    <citation type="submission" date="2016-06" db="EMBL/GenBank/DDBJ databases">
        <title>The genome of a short-lived fish provides insights into sex chromosome evolution and the genetic control of aging.</title>
        <authorList>
            <person name="Reichwald K."/>
            <person name="Felder M."/>
            <person name="Petzold A."/>
            <person name="Koch P."/>
            <person name="Groth M."/>
            <person name="Platzer M."/>
        </authorList>
    </citation>
    <scope>NUCLEOTIDE SEQUENCE</scope>
    <source>
        <tissue evidence="10">Brain</tissue>
    </source>
</reference>